<dbReference type="InterPro" id="IPR024524">
    <property type="entry name" value="DUF3800"/>
</dbReference>
<sequence length="218" mass="24950">MSEVFMYADETGNLDYDVAGGGSKYFGIGTATYQGDHESAFWQGHRLRLAHARAGVEFPKGYHAKNDNHRTRIEVCDVIRNQAPRFDMTFLAKDNAYTNVRDKGQEYLYRIAWFLHFREIARQVTAPGDTLYVVVATLGTNKRKQIFQDAIKEVCNNHAPLRREVVVCHWDACTSWGLQVADYGAWAVQRKLERGDESFMWAVEPTLKSCFMPWGKAT</sequence>
<accession>A0ABW4T8T2</accession>
<dbReference type="Pfam" id="PF12686">
    <property type="entry name" value="DUF3800"/>
    <property type="match status" value="1"/>
</dbReference>
<evidence type="ECO:0000313" key="2">
    <source>
        <dbReference type="Proteomes" id="UP001597368"/>
    </source>
</evidence>
<gene>
    <name evidence="1" type="ORF">ACFSKW_39540</name>
</gene>
<evidence type="ECO:0000313" key="1">
    <source>
        <dbReference type="EMBL" id="MFD1937579.1"/>
    </source>
</evidence>
<dbReference type="RefSeq" id="WP_379578890.1">
    <property type="nucleotide sequence ID" value="NZ_JBHUFV010000061.1"/>
</dbReference>
<dbReference type="Proteomes" id="UP001597368">
    <property type="component" value="Unassembled WGS sequence"/>
</dbReference>
<organism evidence="1 2">
    <name type="scientific">Nonomuraea mangrovi</name>
    <dbReference type="NCBI Taxonomy" id="2316207"/>
    <lineage>
        <taxon>Bacteria</taxon>
        <taxon>Bacillati</taxon>
        <taxon>Actinomycetota</taxon>
        <taxon>Actinomycetes</taxon>
        <taxon>Streptosporangiales</taxon>
        <taxon>Streptosporangiaceae</taxon>
        <taxon>Nonomuraea</taxon>
    </lineage>
</organism>
<dbReference type="EMBL" id="JBHUFV010000061">
    <property type="protein sequence ID" value="MFD1937579.1"/>
    <property type="molecule type" value="Genomic_DNA"/>
</dbReference>
<name>A0ABW4T8T2_9ACTN</name>
<protein>
    <submittedName>
        <fullName evidence="1">DUF3800 domain-containing protein</fullName>
    </submittedName>
</protein>
<proteinExistence type="predicted"/>
<comment type="caution">
    <text evidence="1">The sequence shown here is derived from an EMBL/GenBank/DDBJ whole genome shotgun (WGS) entry which is preliminary data.</text>
</comment>
<keyword evidence="2" id="KW-1185">Reference proteome</keyword>
<reference evidence="2" key="1">
    <citation type="journal article" date="2019" name="Int. J. Syst. Evol. Microbiol.">
        <title>The Global Catalogue of Microorganisms (GCM) 10K type strain sequencing project: providing services to taxonomists for standard genome sequencing and annotation.</title>
        <authorList>
            <consortium name="The Broad Institute Genomics Platform"/>
            <consortium name="The Broad Institute Genome Sequencing Center for Infectious Disease"/>
            <person name="Wu L."/>
            <person name="Ma J."/>
        </authorList>
    </citation>
    <scope>NUCLEOTIDE SEQUENCE [LARGE SCALE GENOMIC DNA]</scope>
    <source>
        <strain evidence="2">ICMP 6774ER</strain>
    </source>
</reference>